<sequence>MLLFPIIAFLWKLAICHPPPSRIFPSRNLHGMRIDGSNGTPPISLTLLLMLMATIFVTPFRVGLSGILRHPYGIWISGFLGFLPRSSDILHVKLHAIHEGFLLAEQLNYQEVICFINPLHCVDILLTQTPQFHKYATMI</sequence>
<keyword evidence="1" id="KW-0472">Membrane</keyword>
<dbReference type="Proteomes" id="UP000242715">
    <property type="component" value="Unassembled WGS sequence"/>
</dbReference>
<protein>
    <recommendedName>
        <fullName evidence="5">RNase H type-1 domain-containing protein</fullName>
    </recommendedName>
</protein>
<organism evidence="3 4">
    <name type="scientific">Trifolium subterraneum</name>
    <name type="common">Subterranean clover</name>
    <dbReference type="NCBI Taxonomy" id="3900"/>
    <lineage>
        <taxon>Eukaryota</taxon>
        <taxon>Viridiplantae</taxon>
        <taxon>Streptophyta</taxon>
        <taxon>Embryophyta</taxon>
        <taxon>Tracheophyta</taxon>
        <taxon>Spermatophyta</taxon>
        <taxon>Magnoliopsida</taxon>
        <taxon>eudicotyledons</taxon>
        <taxon>Gunneridae</taxon>
        <taxon>Pentapetalae</taxon>
        <taxon>rosids</taxon>
        <taxon>fabids</taxon>
        <taxon>Fabales</taxon>
        <taxon>Fabaceae</taxon>
        <taxon>Papilionoideae</taxon>
        <taxon>50 kb inversion clade</taxon>
        <taxon>NPAAA clade</taxon>
        <taxon>Hologalegina</taxon>
        <taxon>IRL clade</taxon>
        <taxon>Trifolieae</taxon>
        <taxon>Trifolium</taxon>
    </lineage>
</organism>
<name>A0A2Z6N2Q1_TRISU</name>
<dbReference type="AlphaFoldDB" id="A0A2Z6N2Q1"/>
<dbReference type="EMBL" id="DF973627">
    <property type="protein sequence ID" value="GAU36363.1"/>
    <property type="molecule type" value="Genomic_DNA"/>
</dbReference>
<reference evidence="4" key="1">
    <citation type="journal article" date="2017" name="Front. Plant Sci.">
        <title>Climate Clever Clovers: New Paradigm to Reduce the Environmental Footprint of Ruminants by Breeding Low Methanogenic Forages Utilizing Haplotype Variation.</title>
        <authorList>
            <person name="Kaur P."/>
            <person name="Appels R."/>
            <person name="Bayer P.E."/>
            <person name="Keeble-Gagnere G."/>
            <person name="Wang J."/>
            <person name="Hirakawa H."/>
            <person name="Shirasawa K."/>
            <person name="Vercoe P."/>
            <person name="Stefanova K."/>
            <person name="Durmic Z."/>
            <person name="Nichols P."/>
            <person name="Revell C."/>
            <person name="Isobe S.N."/>
            <person name="Edwards D."/>
            <person name="Erskine W."/>
        </authorList>
    </citation>
    <scope>NUCLEOTIDE SEQUENCE [LARGE SCALE GENOMIC DNA]</scope>
    <source>
        <strain evidence="4">cv. Daliak</strain>
    </source>
</reference>
<feature type="signal peptide" evidence="2">
    <location>
        <begin position="1"/>
        <end position="16"/>
    </location>
</feature>
<gene>
    <name evidence="3" type="ORF">TSUD_212790</name>
</gene>
<keyword evidence="1" id="KW-0812">Transmembrane</keyword>
<dbReference type="OrthoDB" id="940053at2759"/>
<feature type="transmembrane region" description="Helical" evidence="1">
    <location>
        <begin position="40"/>
        <end position="60"/>
    </location>
</feature>
<keyword evidence="1" id="KW-1133">Transmembrane helix</keyword>
<evidence type="ECO:0000256" key="1">
    <source>
        <dbReference type="SAM" id="Phobius"/>
    </source>
</evidence>
<proteinExistence type="predicted"/>
<accession>A0A2Z6N2Q1</accession>
<evidence type="ECO:0008006" key="5">
    <source>
        <dbReference type="Google" id="ProtNLM"/>
    </source>
</evidence>
<evidence type="ECO:0000256" key="2">
    <source>
        <dbReference type="SAM" id="SignalP"/>
    </source>
</evidence>
<evidence type="ECO:0000313" key="3">
    <source>
        <dbReference type="EMBL" id="GAU36363.1"/>
    </source>
</evidence>
<feature type="chain" id="PRO_5016299162" description="RNase H type-1 domain-containing protein" evidence="2">
    <location>
        <begin position="17"/>
        <end position="139"/>
    </location>
</feature>
<keyword evidence="4" id="KW-1185">Reference proteome</keyword>
<evidence type="ECO:0000313" key="4">
    <source>
        <dbReference type="Proteomes" id="UP000242715"/>
    </source>
</evidence>
<keyword evidence="2" id="KW-0732">Signal</keyword>